<accession>A0AAT9GT27</accession>
<dbReference type="GeneID" id="92354832"/>
<dbReference type="KEGG" id="sjv:SJAV_18800"/>
<dbReference type="AlphaFoldDB" id="A0AAT9GT27"/>
<sequence>MIEVKKEITINKPLNLVLSYFMNPRNIMIYIPYFKEIHQINENTFKVTLKWLFSLDFEVVRLYQKSTNEITYILNRENIPRIYAQLIHFLASVKHETKVLIIFKYRGPFEFYVRREAQKFLDNINVKIFEDVSELSEMKVIKEGVVENSEIKDLIDLAAVESVNSKTELVLYDGNVMVKINFENGKVVKTFGDINLLGKNIKYLLKKGN</sequence>
<dbReference type="InterPro" id="IPR023393">
    <property type="entry name" value="START-like_dom_sf"/>
</dbReference>
<gene>
    <name evidence="1" type="ORF">SJAV_18800</name>
</gene>
<dbReference type="EMBL" id="AP031322">
    <property type="protein sequence ID" value="BFH73936.1"/>
    <property type="molecule type" value="Genomic_DNA"/>
</dbReference>
<evidence type="ECO:0000313" key="1">
    <source>
        <dbReference type="EMBL" id="BFH73936.1"/>
    </source>
</evidence>
<dbReference type="RefSeq" id="WP_369609488.1">
    <property type="nucleotide sequence ID" value="NZ_AP031322.1"/>
</dbReference>
<dbReference type="Gene3D" id="3.30.530.20">
    <property type="match status" value="1"/>
</dbReference>
<name>A0AAT9GT27_9CREN</name>
<dbReference type="SUPFAM" id="SSF55961">
    <property type="entry name" value="Bet v1-like"/>
    <property type="match status" value="1"/>
</dbReference>
<proteinExistence type="predicted"/>
<protein>
    <submittedName>
        <fullName evidence="1">Uncharacterized protein</fullName>
    </submittedName>
</protein>
<organism evidence="1">
    <name type="scientific">Sulfurisphaera javensis</name>
    <dbReference type="NCBI Taxonomy" id="2049879"/>
    <lineage>
        <taxon>Archaea</taxon>
        <taxon>Thermoproteota</taxon>
        <taxon>Thermoprotei</taxon>
        <taxon>Sulfolobales</taxon>
        <taxon>Sulfolobaceae</taxon>
        <taxon>Sulfurisphaera</taxon>
    </lineage>
</organism>
<reference evidence="1" key="1">
    <citation type="submission" date="2024-03" db="EMBL/GenBank/DDBJ databases">
        <title>Complete genome sequence of Sulfurisphaera javensis strain KD-1.</title>
        <authorList>
            <person name="Sakai H."/>
            <person name="Nur N."/>
            <person name="Suwanto A."/>
            <person name="Kurosawa N."/>
        </authorList>
    </citation>
    <scope>NUCLEOTIDE SEQUENCE</scope>
    <source>
        <strain evidence="1">KD-1</strain>
    </source>
</reference>